<evidence type="ECO:0000256" key="3">
    <source>
        <dbReference type="ARBA" id="ARBA00023002"/>
    </source>
</evidence>
<name>A0A1F6ESY6_9BACT</name>
<dbReference type="EMBL" id="MFMD01000008">
    <property type="protein sequence ID" value="OGG76572.1"/>
    <property type="molecule type" value="Genomic_DNA"/>
</dbReference>
<evidence type="ECO:0000256" key="5">
    <source>
        <dbReference type="ARBA" id="ARBA00023284"/>
    </source>
</evidence>
<evidence type="ECO:0000259" key="6">
    <source>
        <dbReference type="PROSITE" id="PS51352"/>
    </source>
</evidence>
<evidence type="ECO:0000256" key="1">
    <source>
        <dbReference type="ARBA" id="ARBA00005791"/>
    </source>
</evidence>
<evidence type="ECO:0000313" key="8">
    <source>
        <dbReference type="Proteomes" id="UP000176714"/>
    </source>
</evidence>
<dbReference type="Proteomes" id="UP000176714">
    <property type="component" value="Unassembled WGS sequence"/>
</dbReference>
<dbReference type="Gene3D" id="3.40.30.10">
    <property type="entry name" value="Glutaredoxin"/>
    <property type="match status" value="1"/>
</dbReference>
<keyword evidence="4" id="KW-1015">Disulfide bond</keyword>
<dbReference type="STRING" id="1798516.A2950_01045"/>
<reference evidence="7 8" key="1">
    <citation type="journal article" date="2016" name="Nat. Commun.">
        <title>Thousands of microbial genomes shed light on interconnected biogeochemical processes in an aquifer system.</title>
        <authorList>
            <person name="Anantharaman K."/>
            <person name="Brown C.T."/>
            <person name="Hug L.A."/>
            <person name="Sharon I."/>
            <person name="Castelle C.J."/>
            <person name="Probst A.J."/>
            <person name="Thomas B.C."/>
            <person name="Singh A."/>
            <person name="Wilkins M.J."/>
            <person name="Karaoz U."/>
            <person name="Brodie E.L."/>
            <person name="Williams K.H."/>
            <person name="Hubbard S.S."/>
            <person name="Banfield J.F."/>
        </authorList>
    </citation>
    <scope>NUCLEOTIDE SEQUENCE [LARGE SCALE GENOMIC DNA]</scope>
</reference>
<feature type="domain" description="Thioredoxin" evidence="6">
    <location>
        <begin position="43"/>
        <end position="233"/>
    </location>
</feature>
<keyword evidence="2" id="KW-0732">Signal</keyword>
<gene>
    <name evidence="7" type="ORF">A2950_01045</name>
</gene>
<comment type="caution">
    <text evidence="7">The sequence shown here is derived from an EMBL/GenBank/DDBJ whole genome shotgun (WGS) entry which is preliminary data.</text>
</comment>
<dbReference type="InterPro" id="IPR013766">
    <property type="entry name" value="Thioredoxin_domain"/>
</dbReference>
<dbReference type="SUPFAM" id="SSF52833">
    <property type="entry name" value="Thioredoxin-like"/>
    <property type="match status" value="1"/>
</dbReference>
<dbReference type="InterPro" id="IPR012336">
    <property type="entry name" value="Thioredoxin-like_fold"/>
</dbReference>
<organism evidence="7 8">
    <name type="scientific">Candidatus Kaiserbacteria bacterium RIFCSPLOWO2_01_FULL_55_19</name>
    <dbReference type="NCBI Taxonomy" id="1798516"/>
    <lineage>
        <taxon>Bacteria</taxon>
        <taxon>Candidatus Kaiseribacteriota</taxon>
    </lineage>
</organism>
<dbReference type="Pfam" id="PF13462">
    <property type="entry name" value="Thioredoxin_4"/>
    <property type="match status" value="1"/>
</dbReference>
<dbReference type="GO" id="GO:0016491">
    <property type="term" value="F:oxidoreductase activity"/>
    <property type="evidence" value="ECO:0007669"/>
    <property type="project" value="UniProtKB-KW"/>
</dbReference>
<dbReference type="PANTHER" id="PTHR13887">
    <property type="entry name" value="GLUTATHIONE S-TRANSFERASE KAPPA"/>
    <property type="match status" value="1"/>
</dbReference>
<keyword evidence="5" id="KW-0676">Redox-active center</keyword>
<keyword evidence="3" id="KW-0560">Oxidoreductase</keyword>
<accession>A0A1F6ESY6</accession>
<dbReference type="AlphaFoldDB" id="A0A1F6ESY6"/>
<evidence type="ECO:0000256" key="4">
    <source>
        <dbReference type="ARBA" id="ARBA00023157"/>
    </source>
</evidence>
<proteinExistence type="inferred from homology"/>
<dbReference type="InterPro" id="IPR036249">
    <property type="entry name" value="Thioredoxin-like_sf"/>
</dbReference>
<dbReference type="PROSITE" id="PS51352">
    <property type="entry name" value="THIOREDOXIN_2"/>
    <property type="match status" value="1"/>
</dbReference>
<protein>
    <recommendedName>
        <fullName evidence="6">Thioredoxin domain-containing protein</fullName>
    </recommendedName>
</protein>
<dbReference type="PANTHER" id="PTHR13887:SF14">
    <property type="entry name" value="DISULFIDE BOND FORMATION PROTEIN D"/>
    <property type="match status" value="1"/>
</dbReference>
<evidence type="ECO:0000313" key="7">
    <source>
        <dbReference type="EMBL" id="OGG76572.1"/>
    </source>
</evidence>
<comment type="similarity">
    <text evidence="1">Belongs to the thioredoxin family. DsbA subfamily.</text>
</comment>
<sequence>METNETNSKFLPIAVVAAGLLIAGAVVWNGSRPNTGPVGGAPTPGGAVAVDINNVKTDGLPYIGQANAPVTVAVWSDFQCPFCKRFETETLPLIIKDYVTAGKVKVVFLDFAFLGPDSTTAGEYNRAMWKLYPNKYEEWRAAMYEAQDAEHTGFGNAASIDQLNATIAGIDAAKVANDVKANVRTYQALMDADKAEAGKVGINATPSFVIGTQVIAGAYPYTNFKAAIDAALQ</sequence>
<evidence type="ECO:0000256" key="2">
    <source>
        <dbReference type="ARBA" id="ARBA00022729"/>
    </source>
</evidence>